<dbReference type="Pfam" id="PF00501">
    <property type="entry name" value="AMP-binding"/>
    <property type="match status" value="1"/>
</dbReference>
<keyword evidence="5" id="KW-0808">Transferase</keyword>
<feature type="domain" description="AMP-binding enzyme C-terminal" evidence="4">
    <location>
        <begin position="449"/>
        <end position="525"/>
    </location>
</feature>
<dbReference type="GO" id="GO:0016405">
    <property type="term" value="F:CoA-ligase activity"/>
    <property type="evidence" value="ECO:0007669"/>
    <property type="project" value="TreeGrafter"/>
</dbReference>
<dbReference type="Proteomes" id="UP000044377">
    <property type="component" value="Unassembled WGS sequence"/>
</dbReference>
<accession>A0A0G4JYJ9</accession>
<dbReference type="InterPro" id="IPR045851">
    <property type="entry name" value="AMP-bd_C_sf"/>
</dbReference>
<dbReference type="Gene3D" id="3.30.300.30">
    <property type="match status" value="1"/>
</dbReference>
<evidence type="ECO:0000313" key="5">
    <source>
        <dbReference type="EMBL" id="CPR18898.1"/>
    </source>
</evidence>
<keyword evidence="6" id="KW-1185">Reference proteome</keyword>
<protein>
    <submittedName>
        <fullName evidence="5">2,3-dihydroxybenzoate-AMP ligase</fullName>
        <ecNumber evidence="5">2.7.7.58</ecNumber>
    </submittedName>
</protein>
<gene>
    <name evidence="5" type="ORF">BN1221_03466</name>
</gene>
<evidence type="ECO:0000259" key="4">
    <source>
        <dbReference type="Pfam" id="PF13193"/>
    </source>
</evidence>
<organism evidence="5 6">
    <name type="scientific">Brenneria goodwinii</name>
    <dbReference type="NCBI Taxonomy" id="1109412"/>
    <lineage>
        <taxon>Bacteria</taxon>
        <taxon>Pseudomonadati</taxon>
        <taxon>Pseudomonadota</taxon>
        <taxon>Gammaproteobacteria</taxon>
        <taxon>Enterobacterales</taxon>
        <taxon>Pectobacteriaceae</taxon>
        <taxon>Brenneria</taxon>
    </lineage>
</organism>
<evidence type="ECO:0000259" key="3">
    <source>
        <dbReference type="Pfam" id="PF00501"/>
    </source>
</evidence>
<dbReference type="PANTHER" id="PTHR24096:SF149">
    <property type="entry name" value="AMP-BINDING DOMAIN-CONTAINING PROTEIN-RELATED"/>
    <property type="match status" value="1"/>
</dbReference>
<dbReference type="AlphaFoldDB" id="A0A0G4JYJ9"/>
<reference evidence="6" key="1">
    <citation type="submission" date="2015-01" db="EMBL/GenBank/DDBJ databases">
        <authorList>
            <person name="Paterson Steve"/>
        </authorList>
    </citation>
    <scope>NUCLEOTIDE SEQUENCE [LARGE SCALE GENOMIC DNA]</scope>
    <source>
        <strain evidence="6">OBR1</strain>
    </source>
</reference>
<evidence type="ECO:0000313" key="6">
    <source>
        <dbReference type="Proteomes" id="UP000044377"/>
    </source>
</evidence>
<dbReference type="GO" id="GO:0016779">
    <property type="term" value="F:nucleotidyltransferase activity"/>
    <property type="evidence" value="ECO:0007669"/>
    <property type="project" value="UniProtKB-KW"/>
</dbReference>
<dbReference type="EMBL" id="CGIG01000001">
    <property type="protein sequence ID" value="CPR18898.1"/>
    <property type="molecule type" value="Genomic_DNA"/>
</dbReference>
<dbReference type="EC" id="2.7.7.58" evidence="5"/>
<dbReference type="InterPro" id="IPR000873">
    <property type="entry name" value="AMP-dep_synth/lig_dom"/>
</dbReference>
<dbReference type="Gene3D" id="3.40.50.12780">
    <property type="entry name" value="N-terminal domain of ligase-like"/>
    <property type="match status" value="1"/>
</dbReference>
<keyword evidence="5" id="KW-0548">Nucleotidyltransferase</keyword>
<dbReference type="RefSeq" id="WP_048638325.1">
    <property type="nucleotide sequence ID" value="NZ_CGIG01000001.1"/>
</dbReference>
<keyword evidence="2 5" id="KW-0436">Ligase</keyword>
<name>A0A0G4JYJ9_9GAMM</name>
<dbReference type="OrthoDB" id="9803968at2"/>
<dbReference type="SUPFAM" id="SSF56801">
    <property type="entry name" value="Acetyl-CoA synthetase-like"/>
    <property type="match status" value="1"/>
</dbReference>
<feature type="domain" description="AMP-dependent synthetase/ligase" evidence="3">
    <location>
        <begin position="40"/>
        <end position="398"/>
    </location>
</feature>
<evidence type="ECO:0000256" key="1">
    <source>
        <dbReference type="ARBA" id="ARBA00006432"/>
    </source>
</evidence>
<dbReference type="InterPro" id="IPR025110">
    <property type="entry name" value="AMP-bd_C"/>
</dbReference>
<dbReference type="InterPro" id="IPR042099">
    <property type="entry name" value="ANL_N_sf"/>
</dbReference>
<dbReference type="STRING" id="1109412.BN1221_03466"/>
<sequence length="534" mass="59220">MKFNEDALAFVPYSQERATFYREKGYWTGETLIDFLRGCCEKYADNIALVHQERTLTYNQLFAHAASYGSYLIAQGIKESDFVVVQSPNTIEHFIIMFGILYSGARPIFCLNGHGEYEVGNVINTSQARGYIRTVNEAERDSVEKIVSQLKLKNPSLDYIEIIQTSASGAFNIPKSHIVPERKVSADAIAFLLLSGGTTDAPKLIPRTHDDYLYSVRESARICELDETSRLLLVLPVAHNFPMSSPGFLGGFFAGAAVYLADTASPEVCFPLIEKYKISQVSLVPSLVVLWSGSTLFDAFDLTSLHVVQVGGARLLPEIAKKFIGKFNIVLQQVYGMAEGLVNYTRLDDDIETIVATQGRKISEDDDIVIVDEEGNPLVQGETGQITTKGPYTINCYYNLPNVNKISFTDDGYYKTGDVGYIDDNGNIVVTGRLKEIINKGGEKISPGEIESLLIDHPRIKDVSVVGVPDKMLGEKIQVYAITYNGAELTLPEVRKYLLDKQVVWHKLPDKLDVVTSFEYTLVGKVNKKAKAQG</sequence>
<evidence type="ECO:0000256" key="2">
    <source>
        <dbReference type="ARBA" id="ARBA00022598"/>
    </source>
</evidence>
<comment type="similarity">
    <text evidence="1">Belongs to the ATP-dependent AMP-binding enzyme family.</text>
</comment>
<proteinExistence type="inferred from homology"/>
<dbReference type="Pfam" id="PF13193">
    <property type="entry name" value="AMP-binding_C"/>
    <property type="match status" value="1"/>
</dbReference>
<dbReference type="PANTHER" id="PTHR24096">
    <property type="entry name" value="LONG-CHAIN-FATTY-ACID--COA LIGASE"/>
    <property type="match status" value="1"/>
</dbReference>